<name>A0A1Z1UYY0_RHOHA</name>
<reference evidence="4" key="1">
    <citation type="journal article" date="2017" name="Genome Biol. Evol.">
        <title>Comparative Genomics of Rhodococcus equi Virulence Plasmids Indicates Host-Driven Evolution of the vap Pathogenicity Island.</title>
        <authorList>
            <person name="MacArthur I."/>
            <person name="Anastasi E."/>
            <person name="Alvarez S."/>
            <person name="Scortti M."/>
            <person name="Vazquez-Boland J.A."/>
        </authorList>
    </citation>
    <scope>NUCLEOTIDE SEQUENCE</scope>
    <source>
        <strain evidence="3">PAM1413</strain>
        <strain evidence="2">PAM1475</strain>
        <strain evidence="4">PAM1533</strain>
        <plasmid evidence="3">pVAPB1413</plasmid>
        <plasmid evidence="2">pVAPB1475</plasmid>
        <plasmid evidence="4">PVAPB1533</plasmid>
    </source>
</reference>
<evidence type="ECO:0000256" key="1">
    <source>
        <dbReference type="SAM" id="Phobius"/>
    </source>
</evidence>
<geneLocation type="plasmid" evidence="4">
    <name>PVAPB1533</name>
</geneLocation>
<feature type="transmembrane region" description="Helical" evidence="1">
    <location>
        <begin position="32"/>
        <end position="54"/>
    </location>
</feature>
<gene>
    <name evidence="3" type="ORF">pVAPB1413_0370</name>
    <name evidence="2" type="ORF">pVAPB1475_0370</name>
    <name evidence="4" type="ORF">pVAPB1533_0370</name>
</gene>
<sequence length="198" mass="21799">MWGAATVFAVLVLWGGTQLAIARGQDVAWYTGFGQWLGALGSLIAAAVALGIATTDRRQAAKLRTAEQDDRDADLAREAGLVRIQIEHVQDGVPPMPVKAITVRNWRQSRLFEVELVRIAVTSAQTKAEIGSVRMHFPNGRSWGVNKHDVKLTPIDHGMTLWVFPMNGAVPKYGALQYTDEAGRRWEVDTKGIIARKL</sequence>
<protein>
    <submittedName>
        <fullName evidence="4">Putative membrane protein</fullName>
    </submittedName>
</protein>
<dbReference type="RefSeq" id="WP_172687713.1">
    <property type="nucleotide sequence ID" value="NC_011150.1"/>
</dbReference>
<keyword evidence="1" id="KW-0472">Membrane</keyword>
<keyword evidence="4" id="KW-0614">Plasmid</keyword>
<geneLocation type="plasmid" evidence="2">
    <name>pVAPB1475</name>
</geneLocation>
<evidence type="ECO:0000313" key="4">
    <source>
        <dbReference type="EMBL" id="ARX60634.1"/>
    </source>
</evidence>
<accession>A0A1Z1UYY0</accession>
<dbReference type="EMBL" id="KX443397">
    <property type="protein sequence ID" value="ARX59570.1"/>
    <property type="molecule type" value="Genomic_DNA"/>
</dbReference>
<dbReference type="AlphaFoldDB" id="A0A1Z1UYY0"/>
<evidence type="ECO:0000313" key="3">
    <source>
        <dbReference type="EMBL" id="ARX60529.1"/>
    </source>
</evidence>
<dbReference type="EMBL" id="KX443406">
    <property type="protein sequence ID" value="ARX60529.1"/>
    <property type="molecule type" value="Genomic_DNA"/>
</dbReference>
<proteinExistence type="predicted"/>
<evidence type="ECO:0000313" key="2">
    <source>
        <dbReference type="EMBL" id="ARX59570.1"/>
    </source>
</evidence>
<keyword evidence="1" id="KW-1133">Transmembrane helix</keyword>
<dbReference type="EMBL" id="KX443407">
    <property type="protein sequence ID" value="ARX60634.1"/>
    <property type="molecule type" value="Genomic_DNA"/>
</dbReference>
<geneLocation type="plasmid" evidence="3">
    <name>pVAPB1413</name>
</geneLocation>
<keyword evidence="1" id="KW-0812">Transmembrane</keyword>
<organism evidence="4">
    <name type="scientific">Rhodococcus hoagii</name>
    <name type="common">Corynebacterium equii</name>
    <dbReference type="NCBI Taxonomy" id="43767"/>
    <lineage>
        <taxon>Bacteria</taxon>
        <taxon>Bacillati</taxon>
        <taxon>Actinomycetota</taxon>
        <taxon>Actinomycetes</taxon>
        <taxon>Mycobacteriales</taxon>
        <taxon>Nocardiaceae</taxon>
        <taxon>Prescottella</taxon>
    </lineage>
</organism>